<dbReference type="OrthoDB" id="2423195at2759"/>
<organism evidence="3 4">
    <name type="scientific">Mizuhopecten yessoensis</name>
    <name type="common">Japanese scallop</name>
    <name type="synonym">Patinopecten yessoensis</name>
    <dbReference type="NCBI Taxonomy" id="6573"/>
    <lineage>
        <taxon>Eukaryota</taxon>
        <taxon>Metazoa</taxon>
        <taxon>Spiralia</taxon>
        <taxon>Lophotrochozoa</taxon>
        <taxon>Mollusca</taxon>
        <taxon>Bivalvia</taxon>
        <taxon>Autobranchia</taxon>
        <taxon>Pteriomorphia</taxon>
        <taxon>Pectinida</taxon>
        <taxon>Pectinoidea</taxon>
        <taxon>Pectinidae</taxon>
        <taxon>Mizuhopecten</taxon>
    </lineage>
</organism>
<comment type="caution">
    <text evidence="3">The sequence shown here is derived from an EMBL/GenBank/DDBJ whole genome shotgun (WGS) entry which is preliminary data.</text>
</comment>
<feature type="domain" description="DNA2/NAM7 helicase helicase" evidence="1">
    <location>
        <begin position="458"/>
        <end position="602"/>
    </location>
</feature>
<evidence type="ECO:0000313" key="4">
    <source>
        <dbReference type="Proteomes" id="UP000242188"/>
    </source>
</evidence>
<sequence length="822" mass="94928">MAVPKQTHIFTGSHFKEFLTESKTCTDVLDSLVNTERHRTEMTLNRPGLAPDYVTQLVAVLVKAARSTNIAGVIDMFSVLVGSNFFMKELVATSSAFIKSTDEDEAFRFIGTLVELLNQVSLRLPSSFTNAFGLIIILQKRTEDMLLVAEGERRKCVASLSESLEEMRDNVMKRMVSHSHDNPRLPFEKQAPPDDFRNIPILPRVSDIFLGSRGAFIRKNKSRGGYENLHHYLDVQFRLYRVDCISPLREGITQYVQEVSAGHNVRRLQDGRLYKNVSVEYVEHNVEGQMYKVTLDQGHAQRIKWKSSRRLLYGSLLCLSADSFHTMVFAIVAESDRDILANDHSFKIVFPTEVGEMRLPLKATFTMVESTAYFEAYRHVLAGLQRLEEGELPFEKYIVHCMKDVDLPLYLTVEDATYDLHPIVSGKVIFRNGLRSHTRFRVKLNGPVSHWPSAEQLQLDKSQFEAYHAALTQEFVLIQGPPGTGKTHVGLQIAKTLLHNKNAWQDRSSSQRYTFRKTQSKTKDQIMVVCYTNHALDQFMEGIVKFLDGSNKMMWSDEIVRVGGRSENEAIQEFSLKNRRHHYHRSRYERQEQEQKLDQLYNSIICQHQNISFLAYICAHLNDTVLDVGLLVPVMQRNHQLHFEERNQLSPKKLFSWLGADEKSWLLRSEKAYKKISQMKTVSPSTNTEVAVHTATNVDNIEENEAKKVEDDRRIEDDDFSVRFKEQIGLDVQKQLMVVLGNMLSTQQLDKQFQSLLQHEANATLAKLKAIDRMDENEASNIPCSLKRLAVEQRWRLYRHWVYLYQQMQNEQLPELEKRPLH</sequence>
<accession>A0A210QK47</accession>
<feature type="domain" description="ZNFX1" evidence="2">
    <location>
        <begin position="267"/>
        <end position="371"/>
    </location>
</feature>
<dbReference type="GO" id="GO:0004386">
    <property type="term" value="F:helicase activity"/>
    <property type="evidence" value="ECO:0007669"/>
    <property type="project" value="InterPro"/>
</dbReference>
<dbReference type="AlphaFoldDB" id="A0A210QK47"/>
<dbReference type="Pfam" id="PF25396">
    <property type="entry name" value="ZNFX1"/>
    <property type="match status" value="1"/>
</dbReference>
<dbReference type="InterPro" id="IPR027417">
    <property type="entry name" value="P-loop_NTPase"/>
</dbReference>
<keyword evidence="4" id="KW-1185">Reference proteome</keyword>
<dbReference type="STRING" id="6573.A0A210QK47"/>
<dbReference type="InterPro" id="IPR057373">
    <property type="entry name" value="ZNFX1"/>
</dbReference>
<dbReference type="SUPFAM" id="SSF52540">
    <property type="entry name" value="P-loop containing nucleoside triphosphate hydrolases"/>
    <property type="match status" value="1"/>
</dbReference>
<dbReference type="PANTHER" id="PTHR10887">
    <property type="entry name" value="DNA2/NAM7 HELICASE FAMILY"/>
    <property type="match status" value="1"/>
</dbReference>
<dbReference type="Pfam" id="PF13086">
    <property type="entry name" value="AAA_11"/>
    <property type="match status" value="1"/>
</dbReference>
<dbReference type="InterPro" id="IPR041677">
    <property type="entry name" value="DNA2/NAM7_AAA_11"/>
</dbReference>
<dbReference type="InterPro" id="IPR045055">
    <property type="entry name" value="DNA2/NAM7-like"/>
</dbReference>
<protein>
    <submittedName>
        <fullName evidence="3">NFX1-type zinc finger-containing protein 1</fullName>
    </submittedName>
</protein>
<reference evidence="3 4" key="1">
    <citation type="journal article" date="2017" name="Nat. Ecol. Evol.">
        <title>Scallop genome provides insights into evolution of bilaterian karyotype and development.</title>
        <authorList>
            <person name="Wang S."/>
            <person name="Zhang J."/>
            <person name="Jiao W."/>
            <person name="Li J."/>
            <person name="Xun X."/>
            <person name="Sun Y."/>
            <person name="Guo X."/>
            <person name="Huan P."/>
            <person name="Dong B."/>
            <person name="Zhang L."/>
            <person name="Hu X."/>
            <person name="Sun X."/>
            <person name="Wang J."/>
            <person name="Zhao C."/>
            <person name="Wang Y."/>
            <person name="Wang D."/>
            <person name="Huang X."/>
            <person name="Wang R."/>
            <person name="Lv J."/>
            <person name="Li Y."/>
            <person name="Zhang Z."/>
            <person name="Liu B."/>
            <person name="Lu W."/>
            <person name="Hui Y."/>
            <person name="Liang J."/>
            <person name="Zhou Z."/>
            <person name="Hou R."/>
            <person name="Li X."/>
            <person name="Liu Y."/>
            <person name="Li H."/>
            <person name="Ning X."/>
            <person name="Lin Y."/>
            <person name="Zhao L."/>
            <person name="Xing Q."/>
            <person name="Dou J."/>
            <person name="Li Y."/>
            <person name="Mao J."/>
            <person name="Guo H."/>
            <person name="Dou H."/>
            <person name="Li T."/>
            <person name="Mu C."/>
            <person name="Jiang W."/>
            <person name="Fu Q."/>
            <person name="Fu X."/>
            <person name="Miao Y."/>
            <person name="Liu J."/>
            <person name="Yu Q."/>
            <person name="Li R."/>
            <person name="Liao H."/>
            <person name="Li X."/>
            <person name="Kong Y."/>
            <person name="Jiang Z."/>
            <person name="Chourrout D."/>
            <person name="Li R."/>
            <person name="Bao Z."/>
        </authorList>
    </citation>
    <scope>NUCLEOTIDE SEQUENCE [LARGE SCALE GENOMIC DNA]</scope>
    <source>
        <strain evidence="3 4">PY_sf001</strain>
    </source>
</reference>
<dbReference type="GO" id="GO:0031380">
    <property type="term" value="C:nuclear RNA-directed RNA polymerase complex"/>
    <property type="evidence" value="ECO:0007669"/>
    <property type="project" value="TreeGrafter"/>
</dbReference>
<dbReference type="Proteomes" id="UP000242188">
    <property type="component" value="Unassembled WGS sequence"/>
</dbReference>
<name>A0A210QK47_MIZYE</name>
<dbReference type="PANTHER" id="PTHR10887:SF341">
    <property type="entry name" value="NFX1-TYPE ZINC FINGER-CONTAINING PROTEIN 1"/>
    <property type="match status" value="1"/>
</dbReference>
<proteinExistence type="predicted"/>
<evidence type="ECO:0000259" key="2">
    <source>
        <dbReference type="Pfam" id="PF25396"/>
    </source>
</evidence>
<evidence type="ECO:0000259" key="1">
    <source>
        <dbReference type="Pfam" id="PF13086"/>
    </source>
</evidence>
<dbReference type="EMBL" id="NEDP02003248">
    <property type="protein sequence ID" value="OWF49122.1"/>
    <property type="molecule type" value="Genomic_DNA"/>
</dbReference>
<dbReference type="GO" id="GO:0031048">
    <property type="term" value="P:regulatory ncRNA-mediated heterochromatin formation"/>
    <property type="evidence" value="ECO:0007669"/>
    <property type="project" value="TreeGrafter"/>
</dbReference>
<gene>
    <name evidence="3" type="ORF">KP79_PYT01100</name>
</gene>
<dbReference type="Gene3D" id="3.40.50.300">
    <property type="entry name" value="P-loop containing nucleotide triphosphate hydrolases"/>
    <property type="match status" value="1"/>
</dbReference>
<evidence type="ECO:0000313" key="3">
    <source>
        <dbReference type="EMBL" id="OWF49122.1"/>
    </source>
</evidence>